<proteinExistence type="predicted"/>
<evidence type="ECO:0000256" key="1">
    <source>
        <dbReference type="PROSITE-ProRule" id="PRU00110"/>
    </source>
</evidence>
<evidence type="ECO:0000256" key="2">
    <source>
        <dbReference type="SAM" id="MobiDB-lite"/>
    </source>
</evidence>
<comment type="caution">
    <text evidence="4">The sequence shown here is derived from an EMBL/GenBank/DDBJ whole genome shotgun (WGS) entry which is preliminary data.</text>
</comment>
<dbReference type="PANTHER" id="PTHR28242">
    <property type="entry name" value="PHOSPHORELAY INTERMEDIATE PROTEIN YPD1"/>
    <property type="match status" value="1"/>
</dbReference>
<keyword evidence="4" id="KW-0418">Kinase</keyword>
<dbReference type="GO" id="GO:0009927">
    <property type="term" value="F:histidine phosphotransfer kinase activity"/>
    <property type="evidence" value="ECO:0007669"/>
    <property type="project" value="InterPro"/>
</dbReference>
<dbReference type="GO" id="GO:0005634">
    <property type="term" value="C:nucleus"/>
    <property type="evidence" value="ECO:0007669"/>
    <property type="project" value="TreeGrafter"/>
</dbReference>
<evidence type="ECO:0000259" key="3">
    <source>
        <dbReference type="PROSITE" id="PS50894"/>
    </source>
</evidence>
<keyword evidence="5" id="KW-1185">Reference proteome</keyword>
<reference evidence="4 5" key="1">
    <citation type="submission" date="2021-08" db="EMBL/GenBank/DDBJ databases">
        <title>Draft Genome Sequence of Phanerochaete sordida strain YK-624.</title>
        <authorList>
            <person name="Mori T."/>
            <person name="Dohra H."/>
            <person name="Suzuki T."/>
            <person name="Kawagishi H."/>
            <person name="Hirai H."/>
        </authorList>
    </citation>
    <scope>NUCLEOTIDE SEQUENCE [LARGE SCALE GENOMIC DNA]</scope>
    <source>
        <strain evidence="4 5">YK-624</strain>
    </source>
</reference>
<accession>A0A9P3GDH5</accession>
<dbReference type="InterPro" id="IPR036641">
    <property type="entry name" value="HPT_dom_sf"/>
</dbReference>
<keyword evidence="4" id="KW-0808">Transferase</keyword>
<feature type="domain" description="HPt" evidence="3">
    <location>
        <begin position="102"/>
        <end position="207"/>
    </location>
</feature>
<evidence type="ECO:0000313" key="5">
    <source>
        <dbReference type="Proteomes" id="UP000703269"/>
    </source>
</evidence>
<dbReference type="PROSITE" id="PS50894">
    <property type="entry name" value="HPT"/>
    <property type="match status" value="1"/>
</dbReference>
<name>A0A9P3GDH5_9APHY</name>
<gene>
    <name evidence="4" type="ORF">PsYK624_090590</name>
</gene>
<dbReference type="PANTHER" id="PTHR28242:SF52">
    <property type="entry name" value="PHOSPHORELAY INTERMEDIATE PROTEIN YPD1"/>
    <property type="match status" value="1"/>
</dbReference>
<dbReference type="InterPro" id="IPR045871">
    <property type="entry name" value="AHP1-5/YPD1"/>
</dbReference>
<evidence type="ECO:0000313" key="4">
    <source>
        <dbReference type="EMBL" id="GJE92901.1"/>
    </source>
</evidence>
<dbReference type="Pfam" id="PF01627">
    <property type="entry name" value="Hpt"/>
    <property type="match status" value="1"/>
</dbReference>
<dbReference type="InterPro" id="IPR008207">
    <property type="entry name" value="Sig_transdc_His_kin_Hpt_dom"/>
</dbReference>
<dbReference type="GO" id="GO:0043424">
    <property type="term" value="F:protein histidine kinase binding"/>
    <property type="evidence" value="ECO:0007669"/>
    <property type="project" value="InterPro"/>
</dbReference>
<dbReference type="AlphaFoldDB" id="A0A9P3GDH5"/>
<feature type="region of interest" description="Disordered" evidence="2">
    <location>
        <begin position="1"/>
        <end position="82"/>
    </location>
</feature>
<feature type="modified residue" description="Phosphohistidine" evidence="1">
    <location>
        <position position="141"/>
    </location>
</feature>
<dbReference type="CDD" id="cd00088">
    <property type="entry name" value="HPT"/>
    <property type="match status" value="1"/>
</dbReference>
<protein>
    <submittedName>
        <fullName evidence="4">Sensor histidine kinase</fullName>
    </submittedName>
</protein>
<dbReference type="SUPFAM" id="SSF47226">
    <property type="entry name" value="Histidine-containing phosphotransfer domain, HPT domain"/>
    <property type="match status" value="1"/>
</dbReference>
<dbReference type="GO" id="GO:0005737">
    <property type="term" value="C:cytoplasm"/>
    <property type="evidence" value="ECO:0007669"/>
    <property type="project" value="TreeGrafter"/>
</dbReference>
<dbReference type="Gene3D" id="1.20.120.160">
    <property type="entry name" value="HPT domain"/>
    <property type="match status" value="1"/>
</dbReference>
<dbReference type="Proteomes" id="UP000703269">
    <property type="component" value="Unassembled WGS sequence"/>
</dbReference>
<dbReference type="EMBL" id="BPQB01000029">
    <property type="protein sequence ID" value="GJE92901.1"/>
    <property type="molecule type" value="Genomic_DNA"/>
</dbReference>
<sequence length="220" mass="23892">MSKVAAPSVPRKNEDTPKSAPPVPPSPNGKVADARPAAATSSRASVPPSSPPASPAARRAVSEAPSAVPEADDEPEPEAADSTIIDLETFQQILDLDDDEDSWEFSSEMVWQYFDQASTTFEEMKEAFEAKDLLKLSNLGHFLKGSSAALGVCKVQATCEKIQHYGKMWDDENGATLTPKEALSRIEPLLTSGKQEYEAAEKWLRSWYKERGVTGPPQAD</sequence>
<keyword evidence="1" id="KW-0597">Phosphoprotein</keyword>
<dbReference type="OrthoDB" id="1673781at2759"/>
<feature type="compositionally biased region" description="Low complexity" evidence="2">
    <location>
        <begin position="28"/>
        <end position="47"/>
    </location>
</feature>
<organism evidence="4 5">
    <name type="scientific">Phanerochaete sordida</name>
    <dbReference type="NCBI Taxonomy" id="48140"/>
    <lineage>
        <taxon>Eukaryota</taxon>
        <taxon>Fungi</taxon>
        <taxon>Dikarya</taxon>
        <taxon>Basidiomycota</taxon>
        <taxon>Agaricomycotina</taxon>
        <taxon>Agaricomycetes</taxon>
        <taxon>Polyporales</taxon>
        <taxon>Phanerochaetaceae</taxon>
        <taxon>Phanerochaete</taxon>
    </lineage>
</organism>
<dbReference type="GO" id="GO:0000160">
    <property type="term" value="P:phosphorelay signal transduction system"/>
    <property type="evidence" value="ECO:0007669"/>
    <property type="project" value="InterPro"/>
</dbReference>
<feature type="compositionally biased region" description="Low complexity" evidence="2">
    <location>
        <begin position="55"/>
        <end position="69"/>
    </location>
</feature>
<feature type="compositionally biased region" description="Acidic residues" evidence="2">
    <location>
        <begin position="70"/>
        <end position="79"/>
    </location>
</feature>